<evidence type="ECO:0008006" key="12">
    <source>
        <dbReference type="Google" id="ProtNLM"/>
    </source>
</evidence>
<gene>
    <name evidence="10" type="ORF">GDO81_014387</name>
</gene>
<organism evidence="10 11">
    <name type="scientific">Engystomops pustulosus</name>
    <name type="common">Tungara frog</name>
    <name type="synonym">Physalaemus pustulosus</name>
    <dbReference type="NCBI Taxonomy" id="76066"/>
    <lineage>
        <taxon>Eukaryota</taxon>
        <taxon>Metazoa</taxon>
        <taxon>Chordata</taxon>
        <taxon>Craniata</taxon>
        <taxon>Vertebrata</taxon>
        <taxon>Euteleostomi</taxon>
        <taxon>Amphibia</taxon>
        <taxon>Batrachia</taxon>
        <taxon>Anura</taxon>
        <taxon>Neobatrachia</taxon>
        <taxon>Hyloidea</taxon>
        <taxon>Leptodactylidae</taxon>
        <taxon>Leiuperinae</taxon>
        <taxon>Engystomops</taxon>
    </lineage>
</organism>
<dbReference type="GO" id="GO:0005886">
    <property type="term" value="C:plasma membrane"/>
    <property type="evidence" value="ECO:0007669"/>
    <property type="project" value="TreeGrafter"/>
</dbReference>
<feature type="transmembrane region" description="Helical" evidence="8">
    <location>
        <begin position="520"/>
        <end position="541"/>
    </location>
</feature>
<keyword evidence="6 8" id="KW-0472">Membrane</keyword>
<evidence type="ECO:0000256" key="2">
    <source>
        <dbReference type="ARBA" id="ARBA00006618"/>
    </source>
</evidence>
<name>A0AAV7BA52_ENGPU</name>
<keyword evidence="11" id="KW-1185">Reference proteome</keyword>
<dbReference type="EMBL" id="WNYA01000006">
    <property type="protein sequence ID" value="KAG8569376.1"/>
    <property type="molecule type" value="Genomic_DNA"/>
</dbReference>
<dbReference type="InterPro" id="IPR025958">
    <property type="entry name" value="SID1_TM_fam"/>
</dbReference>
<protein>
    <recommendedName>
        <fullName evidence="12">SID1 transmembrane family member 2</fullName>
    </recommendedName>
</protein>
<dbReference type="Proteomes" id="UP000824782">
    <property type="component" value="Unassembled WGS sequence"/>
</dbReference>
<evidence type="ECO:0000256" key="7">
    <source>
        <dbReference type="ARBA" id="ARBA00023180"/>
    </source>
</evidence>
<evidence type="ECO:0000256" key="8">
    <source>
        <dbReference type="SAM" id="Phobius"/>
    </source>
</evidence>
<reference evidence="10" key="1">
    <citation type="thesis" date="2020" institute="ProQuest LLC" country="789 East Eisenhower Parkway, Ann Arbor, MI, USA">
        <title>Comparative Genomics and Chromosome Evolution.</title>
        <authorList>
            <person name="Mudd A.B."/>
        </authorList>
    </citation>
    <scope>NUCLEOTIDE SEQUENCE</scope>
    <source>
        <strain evidence="10">237g6f4</strain>
        <tissue evidence="10">Blood</tissue>
    </source>
</reference>
<feature type="signal peptide" evidence="9">
    <location>
        <begin position="1"/>
        <end position="22"/>
    </location>
</feature>
<dbReference type="AlphaFoldDB" id="A0AAV7BA52"/>
<dbReference type="GO" id="GO:0005764">
    <property type="term" value="C:lysosome"/>
    <property type="evidence" value="ECO:0007669"/>
    <property type="project" value="TreeGrafter"/>
</dbReference>
<accession>A0AAV7BA52</accession>
<dbReference type="PANTHER" id="PTHR12185">
    <property type="entry name" value="SID1 TRANSMEMBRANE FAMILY MEMEBER"/>
    <property type="match status" value="1"/>
</dbReference>
<evidence type="ECO:0000256" key="1">
    <source>
        <dbReference type="ARBA" id="ARBA00004141"/>
    </source>
</evidence>
<keyword evidence="4 9" id="KW-0732">Signal</keyword>
<dbReference type="EMBL" id="WNYA01000006">
    <property type="protein sequence ID" value="KAG8569377.1"/>
    <property type="molecule type" value="Genomic_DNA"/>
</dbReference>
<feature type="transmembrane region" description="Helical" evidence="8">
    <location>
        <begin position="553"/>
        <end position="573"/>
    </location>
</feature>
<feature type="transmembrane region" description="Helical" evidence="8">
    <location>
        <begin position="290"/>
        <end position="314"/>
    </location>
</feature>
<feature type="transmembrane region" description="Helical" evidence="8">
    <location>
        <begin position="495"/>
        <end position="514"/>
    </location>
</feature>
<dbReference type="Pfam" id="PF13965">
    <property type="entry name" value="SID-1_RNA_chan"/>
    <property type="match status" value="2"/>
</dbReference>
<keyword evidence="5 8" id="KW-1133">Transmembrane helix</keyword>
<feature type="transmembrane region" description="Helical" evidence="8">
    <location>
        <begin position="604"/>
        <end position="623"/>
    </location>
</feature>
<feature type="transmembrane region" description="Helical" evidence="8">
    <location>
        <begin position="413"/>
        <end position="432"/>
    </location>
</feature>
<evidence type="ECO:0000313" key="10">
    <source>
        <dbReference type="EMBL" id="KAG8569376.1"/>
    </source>
</evidence>
<evidence type="ECO:0000256" key="4">
    <source>
        <dbReference type="ARBA" id="ARBA00022729"/>
    </source>
</evidence>
<feature type="transmembrane region" description="Helical" evidence="8">
    <location>
        <begin position="438"/>
        <end position="460"/>
    </location>
</feature>
<evidence type="ECO:0000313" key="11">
    <source>
        <dbReference type="Proteomes" id="UP000824782"/>
    </source>
</evidence>
<proteinExistence type="inferred from homology"/>
<keyword evidence="7" id="KW-0325">Glycoprotein</keyword>
<keyword evidence="3 8" id="KW-0812">Transmembrane</keyword>
<dbReference type="PANTHER" id="PTHR12185:SF16">
    <property type="entry name" value="SID1 TRANSMEMBRANE FAMILY MEMBER 2"/>
    <property type="match status" value="1"/>
</dbReference>
<dbReference type="GO" id="GO:0003725">
    <property type="term" value="F:double-stranded RNA binding"/>
    <property type="evidence" value="ECO:0007669"/>
    <property type="project" value="TreeGrafter"/>
</dbReference>
<comment type="similarity">
    <text evidence="2">Belongs to the SID1 family.</text>
</comment>
<feature type="chain" id="PRO_5044715657" description="SID1 transmembrane family member 2" evidence="9">
    <location>
        <begin position="23"/>
        <end position="638"/>
    </location>
</feature>
<evidence type="ECO:0000256" key="9">
    <source>
        <dbReference type="SAM" id="SignalP"/>
    </source>
</evidence>
<dbReference type="GO" id="GO:0051033">
    <property type="term" value="F:RNA transmembrane transporter activity"/>
    <property type="evidence" value="ECO:0007669"/>
    <property type="project" value="TreeGrafter"/>
</dbReference>
<comment type="subcellular location">
    <subcellularLocation>
        <location evidence="1">Membrane</location>
        <topology evidence="1">Multi-pass membrane protein</topology>
    </subcellularLocation>
</comment>
<comment type="caution">
    <text evidence="10">The sequence shown here is derived from an EMBL/GenBank/DDBJ whole genome shotgun (WGS) entry which is preliminary data.</text>
</comment>
<evidence type="ECO:0000256" key="3">
    <source>
        <dbReference type="ARBA" id="ARBA00022692"/>
    </source>
</evidence>
<sequence length="638" mass="72301">MFSSGLFLLLFWIVQGMRDSAAKEIHQNIADFNQDYNDTVNSETQNIYAFNHTMLRNKTEGVRVSVKILSDQKGPPLLFVVRQKEGVVSFQVPLTLRGLYQRNYQYQDVGRTLCQPPTRAESKTESFFVDVSTLSEKNATYFLRVTHVESFVLRTKERFSFNATPAQPQYFKYVFPLDVDSVIVKVTSPSAFPCSVISIQDIQCPVYDLDNNVAFIGMYQTMTKQAAITVQRKDFNKGGFYVVVVVKTEDEACGGGLPYYPLNPDTPVEHGDRQKTLEVLVTPAISKITYVGGMLFGLGVFLSFYLFALLVYCWEQWRKNKKEGGLLHSVGTLNDETASLLGKSSMDQRYDGCGYGSIAENSSVASPDGTESLMSSAEATYSYTDTSFMYMIAGLCMLKLYQKRHPDINASAYSAYACLAIVIFFSVLGVVFGKGNMIFWIVFSVIHIVFTLVLSTQLYYMGRWRLDSGILRRILQVLYTDCVRQCSPPMYVDRMVLLVMGNIINWSLAAYGLIVRPNDFASYLLAIGICNLLLYFAFYIIMKLRSGERILPLPLLCIACTSVVWGFALFFFFQGLSTWQKTPAESREHNRDCILLGFFDDHDIWHFLSSIAMFGSFLVLLCLDDDLDDVQRDKIYVF</sequence>
<evidence type="ECO:0000256" key="6">
    <source>
        <dbReference type="ARBA" id="ARBA00023136"/>
    </source>
</evidence>
<evidence type="ECO:0000256" key="5">
    <source>
        <dbReference type="ARBA" id="ARBA00022989"/>
    </source>
</evidence>